<dbReference type="GO" id="GO:0004674">
    <property type="term" value="F:protein serine/threonine kinase activity"/>
    <property type="evidence" value="ECO:0007669"/>
    <property type="project" value="TreeGrafter"/>
</dbReference>
<dbReference type="InterPro" id="IPR000719">
    <property type="entry name" value="Prot_kinase_dom"/>
</dbReference>
<feature type="region of interest" description="Disordered" evidence="1">
    <location>
        <begin position="1"/>
        <end position="23"/>
    </location>
</feature>
<feature type="region of interest" description="Disordered" evidence="1">
    <location>
        <begin position="156"/>
        <end position="195"/>
    </location>
</feature>
<dbReference type="SMART" id="SM00220">
    <property type="entry name" value="S_TKc"/>
    <property type="match status" value="1"/>
</dbReference>
<dbReference type="Gene3D" id="1.10.510.10">
    <property type="entry name" value="Transferase(Phosphotransferase) domain 1"/>
    <property type="match status" value="1"/>
</dbReference>
<feature type="region of interest" description="Disordered" evidence="1">
    <location>
        <begin position="63"/>
        <end position="84"/>
    </location>
</feature>
<evidence type="ECO:0000256" key="1">
    <source>
        <dbReference type="SAM" id="MobiDB-lite"/>
    </source>
</evidence>
<feature type="domain" description="Protein kinase" evidence="2">
    <location>
        <begin position="454"/>
        <end position="743"/>
    </location>
</feature>
<organism evidence="3 4">
    <name type="scientific">Trichoderma gamsii</name>
    <dbReference type="NCBI Taxonomy" id="398673"/>
    <lineage>
        <taxon>Eukaryota</taxon>
        <taxon>Fungi</taxon>
        <taxon>Dikarya</taxon>
        <taxon>Ascomycota</taxon>
        <taxon>Pezizomycotina</taxon>
        <taxon>Sordariomycetes</taxon>
        <taxon>Hypocreomycetidae</taxon>
        <taxon>Hypocreales</taxon>
        <taxon>Hypocreaceae</taxon>
        <taxon>Trichoderma</taxon>
    </lineage>
</organism>
<evidence type="ECO:0000259" key="2">
    <source>
        <dbReference type="PROSITE" id="PS50011"/>
    </source>
</evidence>
<feature type="region of interest" description="Disordered" evidence="1">
    <location>
        <begin position="352"/>
        <end position="374"/>
    </location>
</feature>
<dbReference type="PROSITE" id="PS50011">
    <property type="entry name" value="PROTEIN_KINASE_DOM"/>
    <property type="match status" value="1"/>
</dbReference>
<sequence length="743" mass="81094">MEQAIQQAASENSLGASQHTNPFTSSELKANAEHNGWCNTQSKIVQSSAQSTNPLATSEINASTTHNEGCNTPITNIQSSNDTNPFTASELRANISHNKECATQSRYIAPSNTTNPLSASEFEAILKQTNPQSERVSSPGATNPIASAELDAMVKHKKELSSRPEQSAANTTREKAIKPDNATPNNKGSDEKQVAIQTPCRQCIRRAALNFNMNTVVNINAQALGMSGRHVPHAAGELTLMQSQHDVGYSVQIAASPTDQRRTRRTSRGKIICLDLVFDPSSDFILLCNMTQSTVEPIAIRPLPLSSRNEPLKLGPLGKVPLNSSYRISAWDEHLFDINIFPRGYVSVAEPPSQVARGKKRALETTTSSELGPPDVKRAKLQEATDESNATTIIQTTASPPPPPANELITVKTISNTDRPDMSILSGICHPLEHLRLGDAVKIASATQEEDYTITRKDDISDQRNSIVFKAHHSSFPEKSIAVKVWRSKLDYDPISKQGVNISAVGKHWLNEVRNHFKVNQHPAIATVFGYDARLLSIYMEHVNAPSLQCYREHGRNPYCTLNNSDAKKVLYGITDALNFIHSKGITHDDIKPANILYSKQRGPVLIDFGWSSNGHVHTAGSPWYIPPEYAKKGERGAAADIFALGVVTLFLLGMIPLPELQSPLLVWHISRIRGGGPETFAAVEAMNQWYTIVQEAAKDSTADLDDSGDVGVGGIVARMVDNEVKKRITGPQIIRALGGTSR</sequence>
<dbReference type="Pfam" id="PF00069">
    <property type="entry name" value="Pkinase"/>
    <property type="match status" value="1"/>
</dbReference>
<dbReference type="InterPro" id="IPR011009">
    <property type="entry name" value="Kinase-like_dom_sf"/>
</dbReference>
<accession>A0A2K0T3E7</accession>
<protein>
    <recommendedName>
        <fullName evidence="2">Protein kinase domain-containing protein</fullName>
    </recommendedName>
</protein>
<dbReference type="InterPro" id="IPR008271">
    <property type="entry name" value="Ser/Thr_kinase_AS"/>
</dbReference>
<name>A0A2K0T3E7_9HYPO</name>
<dbReference type="AlphaFoldDB" id="A0A2K0T3E7"/>
<gene>
    <name evidence="3" type="ORF">TGAMA5MH_07975</name>
</gene>
<dbReference type="PROSITE" id="PS00108">
    <property type="entry name" value="PROTEIN_KINASE_ST"/>
    <property type="match status" value="1"/>
</dbReference>
<evidence type="ECO:0000313" key="3">
    <source>
        <dbReference type="EMBL" id="PNP40053.1"/>
    </source>
</evidence>
<dbReference type="Proteomes" id="UP000236546">
    <property type="component" value="Unassembled WGS sequence"/>
</dbReference>
<evidence type="ECO:0000313" key="4">
    <source>
        <dbReference type="Proteomes" id="UP000236546"/>
    </source>
</evidence>
<proteinExistence type="predicted"/>
<comment type="caution">
    <text evidence="3">The sequence shown here is derived from an EMBL/GenBank/DDBJ whole genome shotgun (WGS) entry which is preliminary data.</text>
</comment>
<dbReference type="SUPFAM" id="SSF56112">
    <property type="entry name" value="Protein kinase-like (PK-like)"/>
    <property type="match status" value="1"/>
</dbReference>
<dbReference type="PANTHER" id="PTHR24359">
    <property type="entry name" value="SERINE/THREONINE-PROTEIN KINASE SBK1"/>
    <property type="match status" value="1"/>
</dbReference>
<dbReference type="GO" id="GO:0005524">
    <property type="term" value="F:ATP binding"/>
    <property type="evidence" value="ECO:0007669"/>
    <property type="project" value="InterPro"/>
</dbReference>
<reference evidence="3 4" key="1">
    <citation type="submission" date="2017-02" db="EMBL/GenBank/DDBJ databases">
        <title>Genomes of Trichoderma spp. with biocontrol activity.</title>
        <authorList>
            <person name="Gardiner D."/>
            <person name="Kazan K."/>
            <person name="Vos C."/>
            <person name="Harvey P."/>
        </authorList>
    </citation>
    <scope>NUCLEOTIDE SEQUENCE [LARGE SCALE GENOMIC DNA]</scope>
    <source>
        <strain evidence="3 4">A5MH</strain>
    </source>
</reference>
<dbReference type="EMBL" id="MTYH01000073">
    <property type="protein sequence ID" value="PNP40053.1"/>
    <property type="molecule type" value="Genomic_DNA"/>
</dbReference>
<dbReference type="OrthoDB" id="1668230at2759"/>
<dbReference type="PANTHER" id="PTHR24359:SF1">
    <property type="entry name" value="INHIBITOR OF NUCLEAR FACTOR KAPPA-B KINASE EPSILON SUBUNIT HOMOLOG 1-RELATED"/>
    <property type="match status" value="1"/>
</dbReference>